<evidence type="ECO:0000256" key="2">
    <source>
        <dbReference type="ARBA" id="ARBA00006024"/>
    </source>
</evidence>
<dbReference type="InterPro" id="IPR018303">
    <property type="entry name" value="ATPase_P-typ_P_site"/>
</dbReference>
<evidence type="ECO:0000256" key="1">
    <source>
        <dbReference type="ARBA" id="ARBA00004651"/>
    </source>
</evidence>
<dbReference type="FunFam" id="3.30.70.100:FF:000005">
    <property type="entry name" value="Copper-exporting P-type ATPase A"/>
    <property type="match status" value="1"/>
</dbReference>
<dbReference type="SUPFAM" id="SSF81653">
    <property type="entry name" value="Calcium ATPase, transduction domain A"/>
    <property type="match status" value="1"/>
</dbReference>
<evidence type="ECO:0000256" key="4">
    <source>
        <dbReference type="ARBA" id="ARBA00022448"/>
    </source>
</evidence>
<keyword evidence="17 18" id="KW-0472">Membrane</keyword>
<dbReference type="PANTHER" id="PTHR43520">
    <property type="entry name" value="ATP7, ISOFORM B"/>
    <property type="match status" value="1"/>
</dbReference>
<dbReference type="Gene3D" id="3.40.50.1000">
    <property type="entry name" value="HAD superfamily/HAD-like"/>
    <property type="match status" value="1"/>
</dbReference>
<evidence type="ECO:0000256" key="19">
    <source>
        <dbReference type="SAM" id="MobiDB-lite"/>
    </source>
</evidence>
<evidence type="ECO:0000256" key="3">
    <source>
        <dbReference type="ARBA" id="ARBA00012517"/>
    </source>
</evidence>
<dbReference type="CDD" id="cd02094">
    <property type="entry name" value="P-type_ATPase_Cu-like"/>
    <property type="match status" value="1"/>
</dbReference>
<reference evidence="21 22" key="1">
    <citation type="submission" date="2018-01" db="EMBL/GenBank/DDBJ databases">
        <title>Genomic Encyclopedia of Archaeal and Bacterial Type Strains, Phase II (KMG-II): from individual species to whole genera.</title>
        <authorList>
            <person name="Goeker M."/>
        </authorList>
    </citation>
    <scope>NUCLEOTIDE SEQUENCE [LARGE SCALE GENOMIC DNA]</scope>
    <source>
        <strain evidence="21 22">DSM 12048</strain>
    </source>
</reference>
<feature type="compositionally biased region" description="Basic and acidic residues" evidence="19">
    <location>
        <begin position="142"/>
        <end position="157"/>
    </location>
</feature>
<feature type="transmembrane region" description="Helical" evidence="18">
    <location>
        <begin position="239"/>
        <end position="263"/>
    </location>
</feature>
<dbReference type="InterPro" id="IPR023299">
    <property type="entry name" value="ATPase_P-typ_cyto_dom_N"/>
</dbReference>
<dbReference type="SFLD" id="SFLDS00003">
    <property type="entry name" value="Haloacid_Dehalogenase"/>
    <property type="match status" value="1"/>
</dbReference>
<evidence type="ECO:0000256" key="7">
    <source>
        <dbReference type="ARBA" id="ARBA00022723"/>
    </source>
</evidence>
<keyword evidence="6 18" id="KW-0812">Transmembrane</keyword>
<dbReference type="SUPFAM" id="SSF56784">
    <property type="entry name" value="HAD-like"/>
    <property type="match status" value="1"/>
</dbReference>
<evidence type="ECO:0000256" key="6">
    <source>
        <dbReference type="ARBA" id="ARBA00022692"/>
    </source>
</evidence>
<feature type="domain" description="HMA" evidence="20">
    <location>
        <begin position="4"/>
        <end position="69"/>
    </location>
</feature>
<keyword evidence="7 18" id="KW-0479">Metal-binding</keyword>
<dbReference type="NCBIfam" id="TIGR01511">
    <property type="entry name" value="ATPase-IB1_Cu"/>
    <property type="match status" value="1"/>
</dbReference>
<feature type="transmembrane region" description="Helical" evidence="18">
    <location>
        <begin position="421"/>
        <end position="443"/>
    </location>
</feature>
<dbReference type="Gene3D" id="2.70.150.10">
    <property type="entry name" value="Calcium-transporting ATPase, cytoplasmic transduction domain A"/>
    <property type="match status" value="1"/>
</dbReference>
<dbReference type="SFLD" id="SFLDF00027">
    <property type="entry name" value="p-type_atpase"/>
    <property type="match status" value="1"/>
</dbReference>
<organism evidence="21 22">
    <name type="scientific">Albidovulum inexpectatum</name>
    <dbReference type="NCBI Taxonomy" id="196587"/>
    <lineage>
        <taxon>Bacteria</taxon>
        <taxon>Pseudomonadati</taxon>
        <taxon>Pseudomonadota</taxon>
        <taxon>Alphaproteobacteria</taxon>
        <taxon>Rhodobacterales</taxon>
        <taxon>Paracoccaceae</taxon>
        <taxon>Albidovulum</taxon>
    </lineage>
</organism>
<dbReference type="EMBL" id="PRDS01000001">
    <property type="protein sequence ID" value="PPB82208.1"/>
    <property type="molecule type" value="Genomic_DNA"/>
</dbReference>
<feature type="transmembrane region" description="Helical" evidence="18">
    <location>
        <begin position="167"/>
        <end position="186"/>
    </location>
</feature>
<evidence type="ECO:0000256" key="12">
    <source>
        <dbReference type="ARBA" id="ARBA00022842"/>
    </source>
</evidence>
<keyword evidence="15" id="KW-0186">Copper</keyword>
<dbReference type="GO" id="GO:0055070">
    <property type="term" value="P:copper ion homeostasis"/>
    <property type="evidence" value="ECO:0007669"/>
    <property type="project" value="TreeGrafter"/>
</dbReference>
<feature type="domain" description="HMA" evidence="20">
    <location>
        <begin position="71"/>
        <end position="137"/>
    </location>
</feature>
<evidence type="ECO:0000256" key="16">
    <source>
        <dbReference type="ARBA" id="ARBA00023065"/>
    </source>
</evidence>
<dbReference type="PROSITE" id="PS01047">
    <property type="entry name" value="HMA_1"/>
    <property type="match status" value="1"/>
</dbReference>
<feature type="region of interest" description="Disordered" evidence="19">
    <location>
        <begin position="133"/>
        <end position="157"/>
    </location>
</feature>
<dbReference type="AlphaFoldDB" id="A0A2S5JLD8"/>
<name>A0A2S5JLD8_9RHOB</name>
<accession>A0A2S5JLD8</accession>
<protein>
    <recommendedName>
        <fullName evidence="3">P-type Cu(+) transporter</fullName>
        <ecNumber evidence="3">7.2.2.8</ecNumber>
    </recommendedName>
</protein>
<keyword evidence="9 18" id="KW-0547">Nucleotide-binding</keyword>
<evidence type="ECO:0000256" key="11">
    <source>
        <dbReference type="ARBA" id="ARBA00022840"/>
    </source>
</evidence>
<dbReference type="RefSeq" id="WP_104068789.1">
    <property type="nucleotide sequence ID" value="NZ_PRDS01000001.1"/>
</dbReference>
<feature type="transmembrane region" description="Helical" evidence="18">
    <location>
        <begin position="449"/>
        <end position="472"/>
    </location>
</feature>
<dbReference type="GO" id="GO:0043682">
    <property type="term" value="F:P-type divalent copper transporter activity"/>
    <property type="evidence" value="ECO:0007669"/>
    <property type="project" value="TreeGrafter"/>
</dbReference>
<evidence type="ECO:0000313" key="21">
    <source>
        <dbReference type="EMBL" id="PPB82208.1"/>
    </source>
</evidence>
<dbReference type="InterPro" id="IPR027256">
    <property type="entry name" value="P-typ_ATPase_IB"/>
</dbReference>
<dbReference type="EC" id="7.2.2.8" evidence="3"/>
<evidence type="ECO:0000256" key="18">
    <source>
        <dbReference type="RuleBase" id="RU362081"/>
    </source>
</evidence>
<evidence type="ECO:0000256" key="15">
    <source>
        <dbReference type="ARBA" id="ARBA00023008"/>
    </source>
</evidence>
<evidence type="ECO:0000256" key="5">
    <source>
        <dbReference type="ARBA" id="ARBA00022475"/>
    </source>
</evidence>
<gene>
    <name evidence="21" type="ORF">LV82_00133</name>
</gene>
<evidence type="ECO:0000259" key="20">
    <source>
        <dbReference type="PROSITE" id="PS50846"/>
    </source>
</evidence>
<dbReference type="SFLD" id="SFLDG00002">
    <property type="entry name" value="C1.7:_P-type_atpase_like"/>
    <property type="match status" value="1"/>
</dbReference>
<dbReference type="PRINTS" id="PR00942">
    <property type="entry name" value="CUATPASEI"/>
</dbReference>
<dbReference type="Pfam" id="PF00122">
    <property type="entry name" value="E1-E2_ATPase"/>
    <property type="match status" value="1"/>
</dbReference>
<dbReference type="GO" id="GO:0005524">
    <property type="term" value="F:ATP binding"/>
    <property type="evidence" value="ECO:0007669"/>
    <property type="project" value="UniProtKB-UniRule"/>
</dbReference>
<dbReference type="InterPro" id="IPR008250">
    <property type="entry name" value="ATPase_P-typ_transduc_dom_A_sf"/>
</dbReference>
<sequence length="834" mass="87173">MESRETVFEMQGMSCASCIGRVERALKSVPGVQAAEVNLMAGTARVRHGAEVSANDLAQALGKAGYPPAETQTRLRIEGMSCASCVGRVERALKALPGVIEAEVNLATNSARVRHLAGVVSAQALADAVTRAGYPAQPDNEDTTRPAKDHHAKDHYGDESARLRRSFLISAALALPVVILAMGGHMVPAFHHWIAATLGEANSWRIQFILTAAILLGPGAIFFRHGIPALLRGAPEMNSLVAIGSLAAFAYSTIATFAPALLPEAAREVYFEAAATIVTLILLGRMLEARAKGQAGEAIRRLIGLQPDSARVERNGRVTEIPVEELRPGDIVHLAPGERVAVDGVIVSGHGWIDESMLTGEPAPVEKGRGDTVTGGTVNGQSALVYRVTATGADTVLSRIIRMVEQAQGAKLPVQALVDRITMWFVPAVMGVSVVTFAVWMVFGPQPALTHALVAAISVVIIACPCAMGLATPVSILVGTGRGAELGILFRRGDALQRLSEARLVAFDKTGTLTQGKPEVTDLLVVPGVDEAAVLRLVAAAEARSEHPLARALLDHARMRGIDAPPAEDVRALPGRGLSARSDGHAILIGNARALAESGIEIAALEQRIADLSARARTPVLVAIDGQLAALFGVADPIKPGARAAIEALHALGLTTAMVSGDTASTARTIARELGIDRVEAEVLPDGKVAVIEELKSQGLTAFVGDGINDAPALAAADIGIAMGTGTDVAIESAEVVLMTGDPEAVADAVRLSRATMRNIRQNLIWAFGYNVALIPVAAGVLYPFGGPMLSPMLAAGAMALSSVFVVTNALRLRRAGPWRSTRPLARQSQPATA</sequence>
<keyword evidence="22" id="KW-1185">Reference proteome</keyword>
<dbReference type="PROSITE" id="PS01229">
    <property type="entry name" value="COF_2"/>
    <property type="match status" value="1"/>
</dbReference>
<evidence type="ECO:0000256" key="8">
    <source>
        <dbReference type="ARBA" id="ARBA00022737"/>
    </source>
</evidence>
<evidence type="ECO:0000256" key="17">
    <source>
        <dbReference type="ARBA" id="ARBA00023136"/>
    </source>
</evidence>
<keyword evidence="13" id="KW-1278">Translocase</keyword>
<dbReference type="InterPro" id="IPR059000">
    <property type="entry name" value="ATPase_P-type_domA"/>
</dbReference>
<dbReference type="Pfam" id="PF00702">
    <property type="entry name" value="Hydrolase"/>
    <property type="match status" value="1"/>
</dbReference>
<dbReference type="GO" id="GO:0016887">
    <property type="term" value="F:ATP hydrolysis activity"/>
    <property type="evidence" value="ECO:0007669"/>
    <property type="project" value="InterPro"/>
</dbReference>
<evidence type="ECO:0000256" key="14">
    <source>
        <dbReference type="ARBA" id="ARBA00022989"/>
    </source>
</evidence>
<feature type="transmembrane region" description="Helical" evidence="18">
    <location>
        <begin position="789"/>
        <end position="811"/>
    </location>
</feature>
<dbReference type="NCBIfam" id="TIGR00003">
    <property type="entry name" value="copper ion binding protein"/>
    <property type="match status" value="2"/>
</dbReference>
<dbReference type="InterPro" id="IPR006121">
    <property type="entry name" value="HMA_dom"/>
</dbReference>
<feature type="transmembrane region" description="Helical" evidence="18">
    <location>
        <begin position="269"/>
        <end position="287"/>
    </location>
</feature>
<keyword evidence="12" id="KW-0460">Magnesium</keyword>
<dbReference type="NCBIfam" id="TIGR01494">
    <property type="entry name" value="ATPase_P-type"/>
    <property type="match status" value="1"/>
</dbReference>
<dbReference type="PRINTS" id="PR00119">
    <property type="entry name" value="CATATPASE"/>
</dbReference>
<dbReference type="SUPFAM" id="SSF81665">
    <property type="entry name" value="Calcium ATPase, transmembrane domain M"/>
    <property type="match status" value="1"/>
</dbReference>
<dbReference type="Pfam" id="PF00403">
    <property type="entry name" value="HMA"/>
    <property type="match status" value="2"/>
</dbReference>
<dbReference type="InterPro" id="IPR044492">
    <property type="entry name" value="P_typ_ATPase_HD_dom"/>
</dbReference>
<dbReference type="InterPro" id="IPR023214">
    <property type="entry name" value="HAD_sf"/>
</dbReference>
<evidence type="ECO:0000256" key="9">
    <source>
        <dbReference type="ARBA" id="ARBA00022741"/>
    </source>
</evidence>
<dbReference type="FunFam" id="2.70.150.10:FF:000020">
    <property type="entry name" value="Copper-exporting P-type ATPase A"/>
    <property type="match status" value="1"/>
</dbReference>
<dbReference type="InterPro" id="IPR006122">
    <property type="entry name" value="HMA_Cu_ion-bd"/>
</dbReference>
<dbReference type="CDD" id="cd00371">
    <property type="entry name" value="HMA"/>
    <property type="match status" value="2"/>
</dbReference>
<comment type="caution">
    <text evidence="21">The sequence shown here is derived from an EMBL/GenBank/DDBJ whole genome shotgun (WGS) entry which is preliminary data.</text>
</comment>
<keyword evidence="10" id="KW-0187">Copper transport</keyword>
<dbReference type="Gene3D" id="3.40.1110.10">
    <property type="entry name" value="Calcium-transporting ATPase, cytoplasmic domain N"/>
    <property type="match status" value="1"/>
</dbReference>
<dbReference type="InterPro" id="IPR023298">
    <property type="entry name" value="ATPase_P-typ_TM_dom_sf"/>
</dbReference>
<feature type="transmembrane region" description="Helical" evidence="18">
    <location>
        <begin position="764"/>
        <end position="783"/>
    </location>
</feature>
<proteinExistence type="inferred from homology"/>
<dbReference type="Gene3D" id="3.30.70.100">
    <property type="match status" value="2"/>
</dbReference>
<evidence type="ECO:0000256" key="13">
    <source>
        <dbReference type="ARBA" id="ARBA00022967"/>
    </source>
</evidence>
<evidence type="ECO:0000256" key="10">
    <source>
        <dbReference type="ARBA" id="ARBA00022796"/>
    </source>
</evidence>
<dbReference type="InterPro" id="IPR017969">
    <property type="entry name" value="Heavy-metal-associated_CS"/>
</dbReference>
<dbReference type="GO" id="GO:0005886">
    <property type="term" value="C:plasma membrane"/>
    <property type="evidence" value="ECO:0007669"/>
    <property type="project" value="UniProtKB-SubCell"/>
</dbReference>
<dbReference type="InterPro" id="IPR036163">
    <property type="entry name" value="HMA_dom_sf"/>
</dbReference>
<evidence type="ECO:0000313" key="22">
    <source>
        <dbReference type="Proteomes" id="UP000239736"/>
    </source>
</evidence>
<feature type="transmembrane region" description="Helical" evidence="18">
    <location>
        <begin position="206"/>
        <end position="227"/>
    </location>
</feature>
<dbReference type="PROSITE" id="PS00154">
    <property type="entry name" value="ATPASE_E1_E2"/>
    <property type="match status" value="1"/>
</dbReference>
<dbReference type="InterPro" id="IPR036412">
    <property type="entry name" value="HAD-like_sf"/>
</dbReference>
<comment type="similarity">
    <text evidence="2 18">Belongs to the cation transport ATPase (P-type) (TC 3.A.3) family. Type IB subfamily.</text>
</comment>
<dbReference type="Proteomes" id="UP000239736">
    <property type="component" value="Unassembled WGS sequence"/>
</dbReference>
<dbReference type="NCBIfam" id="TIGR01525">
    <property type="entry name" value="ATPase-IB_hvy"/>
    <property type="match status" value="1"/>
</dbReference>
<keyword evidence="14 18" id="KW-1133">Transmembrane helix</keyword>
<dbReference type="GO" id="GO:0060003">
    <property type="term" value="P:copper ion export"/>
    <property type="evidence" value="ECO:0007669"/>
    <property type="project" value="UniProtKB-ARBA"/>
</dbReference>
<dbReference type="PROSITE" id="PS50846">
    <property type="entry name" value="HMA_2"/>
    <property type="match status" value="2"/>
</dbReference>
<keyword evidence="16" id="KW-0406">Ion transport</keyword>
<keyword evidence="8" id="KW-0677">Repeat</keyword>
<comment type="subcellular location">
    <subcellularLocation>
        <location evidence="1">Cell membrane</location>
        <topology evidence="1">Multi-pass membrane protein</topology>
    </subcellularLocation>
</comment>
<dbReference type="SUPFAM" id="SSF55008">
    <property type="entry name" value="HMA, heavy metal-associated domain"/>
    <property type="match status" value="2"/>
</dbReference>
<dbReference type="GO" id="GO:0140581">
    <property type="term" value="F:P-type monovalent copper transporter activity"/>
    <property type="evidence" value="ECO:0007669"/>
    <property type="project" value="UniProtKB-EC"/>
</dbReference>
<keyword evidence="4" id="KW-0813">Transport</keyword>
<keyword evidence="5 18" id="KW-1003">Cell membrane</keyword>
<dbReference type="OrthoDB" id="9807843at2"/>
<dbReference type="PANTHER" id="PTHR43520:SF8">
    <property type="entry name" value="P-TYPE CU(+) TRANSPORTER"/>
    <property type="match status" value="1"/>
</dbReference>
<keyword evidence="11 18" id="KW-0067">ATP-binding</keyword>
<dbReference type="GO" id="GO:0005507">
    <property type="term" value="F:copper ion binding"/>
    <property type="evidence" value="ECO:0007669"/>
    <property type="project" value="InterPro"/>
</dbReference>
<dbReference type="InterPro" id="IPR001757">
    <property type="entry name" value="P_typ_ATPase"/>
</dbReference>